<feature type="signal peptide" evidence="6">
    <location>
        <begin position="1"/>
        <end position="32"/>
    </location>
</feature>
<dbReference type="GO" id="GO:0016020">
    <property type="term" value="C:membrane"/>
    <property type="evidence" value="ECO:0007669"/>
    <property type="project" value="UniProtKB-SubCell"/>
</dbReference>
<proteinExistence type="predicted"/>
<keyword evidence="8" id="KW-1185">Reference proteome</keyword>
<dbReference type="Pfam" id="PF04610">
    <property type="entry name" value="TrbL"/>
    <property type="match status" value="1"/>
</dbReference>
<dbReference type="OrthoDB" id="8957337at2"/>
<dbReference type="GO" id="GO:0030255">
    <property type="term" value="P:protein secretion by the type IV secretion system"/>
    <property type="evidence" value="ECO:0007669"/>
    <property type="project" value="InterPro"/>
</dbReference>
<sequence length="342" mass="35389">MSNLCFSRTVRAFLVSVCVFLVASLGCASAFAQTDSAGTTASTSSSTSAASQNPNRAGDFAVGSSQALTQISGLVGNLISTAVTASESVRKEADKFAWGLGVITLVLAGVRFSGTHHPIAAWVNLFEEIAIVGVFVALYLGYTTAAPGFYSWFNDLAVQIGGATSNSAATQMATLGGTILDALRQQVSVLRAATDMNGMVADILMLALAFLAMCIAAVVFMYFSAIGQVQAAFGIVLGPIAIALGFSSYTRNYFVKWLDWMISAGMYVVAVAILMKLMGHAIADSVAASAQHAGTTVNSGFVFNLAVFILLLSFEIPKLAGIFGGGASATGTGPLKLARGFF</sequence>
<dbReference type="EMBL" id="FCON02000020">
    <property type="protein sequence ID" value="SAL48444.1"/>
    <property type="molecule type" value="Genomic_DNA"/>
</dbReference>
<keyword evidence="3 5" id="KW-1133">Transmembrane helix</keyword>
<reference evidence="7" key="1">
    <citation type="submission" date="2016-01" db="EMBL/GenBank/DDBJ databases">
        <authorList>
            <person name="Peeters C."/>
        </authorList>
    </citation>
    <scope>NUCLEOTIDE SEQUENCE [LARGE SCALE GENOMIC DNA]</scope>
    <source>
        <strain evidence="7">LMG 22940</strain>
    </source>
</reference>
<evidence type="ECO:0000256" key="6">
    <source>
        <dbReference type="SAM" id="SignalP"/>
    </source>
</evidence>
<dbReference type="AlphaFoldDB" id="A0A158HVL3"/>
<gene>
    <name evidence="7" type="ORF">AWB68_02370</name>
</gene>
<evidence type="ECO:0000313" key="8">
    <source>
        <dbReference type="Proteomes" id="UP000054770"/>
    </source>
</evidence>
<feature type="transmembrane region" description="Helical" evidence="5">
    <location>
        <begin position="231"/>
        <end position="249"/>
    </location>
</feature>
<keyword evidence="2 5" id="KW-0812">Transmembrane</keyword>
<evidence type="ECO:0000256" key="2">
    <source>
        <dbReference type="ARBA" id="ARBA00022692"/>
    </source>
</evidence>
<feature type="transmembrane region" description="Helical" evidence="5">
    <location>
        <begin position="261"/>
        <end position="283"/>
    </location>
</feature>
<keyword evidence="6" id="KW-0732">Signal</keyword>
<evidence type="ECO:0000313" key="7">
    <source>
        <dbReference type="EMBL" id="SAL48444.1"/>
    </source>
</evidence>
<dbReference type="Proteomes" id="UP000054770">
    <property type="component" value="Unassembled WGS sequence"/>
</dbReference>
<comment type="subcellular location">
    <subcellularLocation>
        <location evidence="1">Membrane</location>
        <topology evidence="1">Multi-pass membrane protein</topology>
    </subcellularLocation>
</comment>
<feature type="chain" id="PRO_5011108611" evidence="6">
    <location>
        <begin position="33"/>
        <end position="342"/>
    </location>
</feature>
<organism evidence="7 8">
    <name type="scientific">Caballeronia choica</name>
    <dbReference type="NCBI Taxonomy" id="326476"/>
    <lineage>
        <taxon>Bacteria</taxon>
        <taxon>Pseudomonadati</taxon>
        <taxon>Pseudomonadota</taxon>
        <taxon>Betaproteobacteria</taxon>
        <taxon>Burkholderiales</taxon>
        <taxon>Burkholderiaceae</taxon>
        <taxon>Caballeronia</taxon>
    </lineage>
</organism>
<accession>A0A158HVL3</accession>
<keyword evidence="4 5" id="KW-0472">Membrane</keyword>
<evidence type="ECO:0000256" key="4">
    <source>
        <dbReference type="ARBA" id="ARBA00023136"/>
    </source>
</evidence>
<protein>
    <submittedName>
        <fullName evidence="7">TrbL/VirB6 plasmid conjugal transfer protein</fullName>
    </submittedName>
</protein>
<dbReference type="InterPro" id="IPR007688">
    <property type="entry name" value="Conjugal_tfr_TrbL/VirB6"/>
</dbReference>
<evidence type="ECO:0000256" key="5">
    <source>
        <dbReference type="SAM" id="Phobius"/>
    </source>
</evidence>
<feature type="transmembrane region" description="Helical" evidence="5">
    <location>
        <begin position="96"/>
        <end position="114"/>
    </location>
</feature>
<evidence type="ECO:0000256" key="1">
    <source>
        <dbReference type="ARBA" id="ARBA00004141"/>
    </source>
</evidence>
<comment type="caution">
    <text evidence="7">The sequence shown here is derived from an EMBL/GenBank/DDBJ whole genome shotgun (WGS) entry which is preliminary data.</text>
</comment>
<name>A0A158HVL3_9BURK</name>
<feature type="transmembrane region" description="Helical" evidence="5">
    <location>
        <begin position="203"/>
        <end position="224"/>
    </location>
</feature>
<feature type="transmembrane region" description="Helical" evidence="5">
    <location>
        <begin position="295"/>
        <end position="314"/>
    </location>
</feature>
<evidence type="ECO:0000256" key="3">
    <source>
        <dbReference type="ARBA" id="ARBA00022989"/>
    </source>
</evidence>
<feature type="transmembrane region" description="Helical" evidence="5">
    <location>
        <begin position="121"/>
        <end position="142"/>
    </location>
</feature>